<feature type="domain" description="Myb/SANT-like" evidence="2">
    <location>
        <begin position="11"/>
        <end position="105"/>
    </location>
</feature>
<evidence type="ECO:0000259" key="2">
    <source>
        <dbReference type="Pfam" id="PF12776"/>
    </source>
</evidence>
<feature type="region of interest" description="Disordered" evidence="1">
    <location>
        <begin position="146"/>
        <end position="165"/>
    </location>
</feature>
<organism evidence="3 4">
    <name type="scientific">Eucalyptus globulus</name>
    <name type="common">Tasmanian blue gum</name>
    <dbReference type="NCBI Taxonomy" id="34317"/>
    <lineage>
        <taxon>Eukaryota</taxon>
        <taxon>Viridiplantae</taxon>
        <taxon>Streptophyta</taxon>
        <taxon>Embryophyta</taxon>
        <taxon>Tracheophyta</taxon>
        <taxon>Spermatophyta</taxon>
        <taxon>Magnoliopsida</taxon>
        <taxon>eudicotyledons</taxon>
        <taxon>Gunneridae</taxon>
        <taxon>Pentapetalae</taxon>
        <taxon>rosids</taxon>
        <taxon>malvids</taxon>
        <taxon>Myrtales</taxon>
        <taxon>Myrtaceae</taxon>
        <taxon>Myrtoideae</taxon>
        <taxon>Eucalypteae</taxon>
        <taxon>Eucalyptus</taxon>
    </lineage>
</organism>
<comment type="caution">
    <text evidence="3">The sequence shown here is derived from an EMBL/GenBank/DDBJ whole genome shotgun (WGS) entry which is preliminary data.</text>
</comment>
<dbReference type="AlphaFoldDB" id="A0ABD3J3J9"/>
<evidence type="ECO:0000256" key="1">
    <source>
        <dbReference type="SAM" id="MobiDB-lite"/>
    </source>
</evidence>
<gene>
    <name evidence="3" type="ORF">ACJRO7_005260</name>
</gene>
<dbReference type="InterPro" id="IPR024752">
    <property type="entry name" value="Myb/SANT-like_dom"/>
</dbReference>
<proteinExistence type="predicted"/>
<keyword evidence="4" id="KW-1185">Reference proteome</keyword>
<dbReference type="PANTHER" id="PTHR47584:SF19">
    <property type="entry name" value="L10-INTERACTING MYB DOMAIN-CONTAINING PROTEIN-LIKE"/>
    <property type="match status" value="1"/>
</dbReference>
<protein>
    <recommendedName>
        <fullName evidence="2">Myb/SANT-like domain-containing protein</fullName>
    </recommendedName>
</protein>
<dbReference type="Pfam" id="PF12776">
    <property type="entry name" value="Myb_DNA-bind_3"/>
    <property type="match status" value="1"/>
</dbReference>
<dbReference type="PANTHER" id="PTHR47584">
    <property type="match status" value="1"/>
</dbReference>
<dbReference type="Proteomes" id="UP001634007">
    <property type="component" value="Unassembled WGS sequence"/>
</dbReference>
<dbReference type="InterPro" id="IPR045026">
    <property type="entry name" value="LIMYB"/>
</dbReference>
<sequence length="285" mass="32232">MASQKDVFNAKWTEPLTNLFVRLLVEEVQKGNRTTSTFNKVGWNNIRAEFNKQSGYQYNLLQLKNKVNKLKKQYGSFKKLLSQSGFGWDNVNGTVVVDDPSIWDSHIKDNNYWAKFKKDGFPQYPELCIVFGDTYATGEHATGNAEDVTLSEDGGNGGGNATGDPEDLANHQIDEDIFTSQYASTSIHNKHRLDRTPNVKRRRNSPSFDIADTCKAIQDMLKARSSQSVNPYSISVVIDILVNMNDLDQDMYNKAVERACGCAVWRQALIKTPAERRYGLLQYLL</sequence>
<evidence type="ECO:0000313" key="3">
    <source>
        <dbReference type="EMBL" id="KAL3720412.1"/>
    </source>
</evidence>
<accession>A0ABD3J3J9</accession>
<dbReference type="EMBL" id="JBJKBG010000010">
    <property type="protein sequence ID" value="KAL3720412.1"/>
    <property type="molecule type" value="Genomic_DNA"/>
</dbReference>
<evidence type="ECO:0000313" key="4">
    <source>
        <dbReference type="Proteomes" id="UP001634007"/>
    </source>
</evidence>
<name>A0ABD3J3J9_EUCGL</name>
<reference evidence="3 4" key="1">
    <citation type="submission" date="2024-11" db="EMBL/GenBank/DDBJ databases">
        <title>Chromosome-level genome assembly of Eucalyptus globulus Labill. provides insights into its genome evolution.</title>
        <authorList>
            <person name="Li X."/>
        </authorList>
    </citation>
    <scope>NUCLEOTIDE SEQUENCE [LARGE SCALE GENOMIC DNA]</scope>
    <source>
        <strain evidence="3">CL2024</strain>
        <tissue evidence="3">Fresh tender leaves</tissue>
    </source>
</reference>